<keyword evidence="3" id="KW-1185">Reference proteome</keyword>
<comment type="caution">
    <text evidence="2">The sequence shown here is derived from an EMBL/GenBank/DDBJ whole genome shotgun (WGS) entry which is preliminary data.</text>
</comment>
<accession>A0A4R6XCE4</accession>
<dbReference type="PANTHER" id="PTHR13136">
    <property type="entry name" value="TESTIS DEVELOPMENT PROTEIN PRTD"/>
    <property type="match status" value="1"/>
</dbReference>
<proteinExistence type="predicted"/>
<dbReference type="EMBL" id="SNZA01000001">
    <property type="protein sequence ID" value="TDR15340.1"/>
    <property type="molecule type" value="Genomic_DNA"/>
</dbReference>
<evidence type="ECO:0000259" key="1">
    <source>
        <dbReference type="Pfam" id="PF20408"/>
    </source>
</evidence>
<dbReference type="Proteomes" id="UP000295729">
    <property type="component" value="Unassembled WGS sequence"/>
</dbReference>
<dbReference type="InterPro" id="IPR046879">
    <property type="entry name" value="KANL3/Tex30_Abhydrolase"/>
</dbReference>
<evidence type="ECO:0000313" key="2">
    <source>
        <dbReference type="EMBL" id="TDR15340.1"/>
    </source>
</evidence>
<dbReference type="SUPFAM" id="SSF53474">
    <property type="entry name" value="alpha/beta-Hydrolases"/>
    <property type="match status" value="1"/>
</dbReference>
<dbReference type="PANTHER" id="PTHR13136:SF11">
    <property type="entry name" value="TESTIS-EXPRESSED PROTEIN 30"/>
    <property type="match status" value="1"/>
</dbReference>
<protein>
    <recommendedName>
        <fullName evidence="1">KANL3/Tex30 alpha/beta hydrolase-like domain-containing protein</fullName>
    </recommendedName>
</protein>
<evidence type="ECO:0000313" key="3">
    <source>
        <dbReference type="Proteomes" id="UP000295729"/>
    </source>
</evidence>
<feature type="domain" description="KANL3/Tex30 alpha/beta hydrolase-like" evidence="1">
    <location>
        <begin position="16"/>
        <end position="202"/>
    </location>
</feature>
<name>A0A4R6XCE4_9GAMM</name>
<dbReference type="InterPro" id="IPR029058">
    <property type="entry name" value="AB_hydrolase_fold"/>
</dbReference>
<organism evidence="2 3">
    <name type="scientific">Marinomonas communis</name>
    <dbReference type="NCBI Taxonomy" id="28254"/>
    <lineage>
        <taxon>Bacteria</taxon>
        <taxon>Pseudomonadati</taxon>
        <taxon>Pseudomonadota</taxon>
        <taxon>Gammaproteobacteria</taxon>
        <taxon>Oceanospirillales</taxon>
        <taxon>Oceanospirillaceae</taxon>
        <taxon>Marinomonas</taxon>
    </lineage>
</organism>
<dbReference type="InterPro" id="IPR026555">
    <property type="entry name" value="NSL3/Tex30"/>
</dbReference>
<dbReference type="AlphaFoldDB" id="A0A4R6XCE4"/>
<sequence>MGIPCHRATFSVDMSNVYLLHGSGAGHGSAFLQVFKRELEALLNTSVTPITMAYMQEIEKTGKKRPPPRLPKLVTEVGDTIDKEAPVVLIGKSMGSRIIAELCQSHNVKACVALGFPFYPAKKEDKHRLENLQSSGAVPYLVCQGTRDSLGAIEWVARQTLPNNVNLHWIEGADHDFNVLKRYNRSQDLVIKELAKVSADFIASQDTNS</sequence>
<reference evidence="2 3" key="1">
    <citation type="submission" date="2019-03" db="EMBL/GenBank/DDBJ databases">
        <title>Genomic Encyclopedia of Type Strains, Phase IV (KMG-IV): sequencing the most valuable type-strain genomes for metagenomic binning, comparative biology and taxonomic classification.</title>
        <authorList>
            <person name="Goeker M."/>
        </authorList>
    </citation>
    <scope>NUCLEOTIDE SEQUENCE [LARGE SCALE GENOMIC DNA]</scope>
    <source>
        <strain evidence="2 3">DSM 5604</strain>
    </source>
</reference>
<dbReference type="Gene3D" id="3.40.50.1820">
    <property type="entry name" value="alpha/beta hydrolase"/>
    <property type="match status" value="1"/>
</dbReference>
<dbReference type="Pfam" id="PF20408">
    <property type="entry name" value="Abhydrolase_11"/>
    <property type="match status" value="1"/>
</dbReference>
<gene>
    <name evidence="2" type="ORF">C8D85_0703</name>
</gene>